<reference evidence="2" key="1">
    <citation type="submission" date="2017-05" db="EMBL/GenBank/DDBJ databases">
        <title>Two novel virus species in the Alphaflexiviridae family revealed by deep sequencing of the Vanilla (Orchidaceae) virome.</title>
        <authorList>
            <person name="Grisoni M."/>
            <person name="Marais A."/>
            <person name="Filloux D."/>
            <person name="Saison A."/>
            <person name="Faure C."/>
            <person name="Julian C."/>
            <person name="Theil S."/>
            <person name="Contreras S."/>
            <person name="Teycheney P.-Y."/>
            <person name="Roumagnac P."/>
            <person name="Candresse T."/>
        </authorList>
    </citation>
    <scope>NUCLEOTIDE SEQUENCE [LARGE SCALE GENOMIC DNA]</scope>
    <source>
        <strain evidence="2">CRV2148ALL</strain>
    </source>
</reference>
<evidence type="ECO:0000256" key="1">
    <source>
        <dbReference type="SAM" id="Phobius"/>
    </source>
</evidence>
<proteinExistence type="predicted"/>
<dbReference type="EMBL" id="MF150239">
    <property type="protein sequence ID" value="ASJ78779.1"/>
    <property type="molecule type" value="Genomic_RNA"/>
</dbReference>
<dbReference type="Proteomes" id="UP000201713">
    <property type="component" value="Segment"/>
</dbReference>
<evidence type="ECO:0000313" key="3">
    <source>
        <dbReference type="Proteomes" id="UP000201713"/>
    </source>
</evidence>
<sequence length="102" mass="11375">MSFAPPPDHSKTYTALAIGAGAAVILFVLRQNTLPHVGDNIHHLPHGGCYQDGNKRITYGRLGNTSTHSWHVLLLIFLLSAAIYISSHRRFRVELHCAHCHR</sequence>
<feature type="transmembrane region" description="Helical" evidence="1">
    <location>
        <begin position="68"/>
        <end position="85"/>
    </location>
</feature>
<keyword evidence="1" id="KW-0472">Membrane</keyword>
<keyword evidence="1" id="KW-1133">Transmembrane helix</keyword>
<dbReference type="InterPro" id="IPR001896">
    <property type="entry name" value="Plant_vir_prot"/>
</dbReference>
<gene>
    <name evidence="2" type="primary">TGBp2</name>
</gene>
<feature type="transmembrane region" description="Helical" evidence="1">
    <location>
        <begin position="12"/>
        <end position="29"/>
    </location>
</feature>
<evidence type="ECO:0000313" key="2">
    <source>
        <dbReference type="EMBL" id="ASJ78779.1"/>
    </source>
</evidence>
<keyword evidence="3" id="KW-1185">Reference proteome</keyword>
<name>A0A220NQ64_9VIRU</name>
<accession>A0A220NQ64</accession>
<organism evidence="2">
    <name type="scientific">Vanilla latent virus</name>
    <dbReference type="NCBI Taxonomy" id="2016426"/>
    <lineage>
        <taxon>Viruses</taxon>
        <taxon>Riboviria</taxon>
        <taxon>Orthornavirae</taxon>
        <taxon>Kitrinoviricota</taxon>
        <taxon>Alsuviricetes</taxon>
        <taxon>Tymovirales</taxon>
        <taxon>Alphaflexiviridae</taxon>
        <taxon>Allexivirus</taxon>
        <taxon>Allexivirus latensvanillae</taxon>
    </lineage>
</organism>
<dbReference type="OrthoDB" id="20634at10239"/>
<keyword evidence="1" id="KW-0812">Transmembrane</keyword>
<protein>
    <submittedName>
        <fullName evidence="2">Triple gene block protein 2</fullName>
    </submittedName>
</protein>
<dbReference type="Pfam" id="PF01307">
    <property type="entry name" value="Plant_vir_prot"/>
    <property type="match status" value="1"/>
</dbReference>